<feature type="domain" description="Lipid-binding serum glycoprotein N-terminal" evidence="5">
    <location>
        <begin position="30"/>
        <end position="254"/>
    </location>
</feature>
<dbReference type="Gene3D" id="3.15.20.10">
    <property type="entry name" value="Bactericidal permeability-increasing protein, domain 2"/>
    <property type="match status" value="1"/>
</dbReference>
<comment type="similarity">
    <text evidence="1">Belongs to the BPI/LBP/Plunc superfamily. BPI/LBP family.</text>
</comment>
<dbReference type="FunFam" id="3.15.10.10:FF:000001">
    <property type="entry name" value="phospholipid transfer protein-like"/>
    <property type="match status" value="1"/>
</dbReference>
<feature type="domain" description="Lipid-binding serum glycoprotein C-terminal" evidence="6">
    <location>
        <begin position="268"/>
        <end position="481"/>
    </location>
</feature>
<organism evidence="7">
    <name type="scientific">Eisenia andrei</name>
    <dbReference type="NCBI Taxonomy" id="168636"/>
    <lineage>
        <taxon>Eukaryota</taxon>
        <taxon>Metazoa</taxon>
        <taxon>Spiralia</taxon>
        <taxon>Lophotrochozoa</taxon>
        <taxon>Annelida</taxon>
        <taxon>Clitellata</taxon>
        <taxon>Oligochaeta</taxon>
        <taxon>Crassiclitellata</taxon>
        <taxon>Lumbricina</taxon>
        <taxon>Lumbricidae</taxon>
        <taxon>Lumbricinae</taxon>
        <taxon>Eisenia</taxon>
    </lineage>
</organism>
<evidence type="ECO:0000256" key="1">
    <source>
        <dbReference type="ARBA" id="ARBA00007292"/>
    </source>
</evidence>
<keyword evidence="3" id="KW-0325">Glycoprotein</keyword>
<evidence type="ECO:0000259" key="6">
    <source>
        <dbReference type="SMART" id="SM00329"/>
    </source>
</evidence>
<dbReference type="SMR" id="I1VH50"/>
<protein>
    <submittedName>
        <fullName evidence="7">LBP/BPI</fullName>
    </submittedName>
</protein>
<evidence type="ECO:0000256" key="2">
    <source>
        <dbReference type="ARBA" id="ARBA00023157"/>
    </source>
</evidence>
<evidence type="ECO:0000256" key="3">
    <source>
        <dbReference type="ARBA" id="ARBA00023180"/>
    </source>
</evidence>
<dbReference type="SMART" id="SM00328">
    <property type="entry name" value="BPI1"/>
    <property type="match status" value="1"/>
</dbReference>
<sequence length="486" mass="53531">MSPSCAILLVVCRAPSALTKAQMNPGVVVRLSQSALDYTAQRAIRLLSDHVKNGAGIPDASGSSGKTSYSLTKMRVKDFNPPRSTVTVHSGIGVNWSLRNADISIGGDWRYRTKKLFIRISDHGSFTMSLSDVSINIRVSLGLAANGRPTISMLECSSSIGRAQARFRGSIVSWLYNILYRFVEGKVRHAISDALCKAVERTVETDGTRELANLQTEFRIQNTFTLDYSLVQNPHFGNNYIESSHKGQFRWAGDPHVPPLHPSPMQRQPSSSMVAIHVSDYVINTLAHVMQRHDQLSYTFTKTNLPASSRNVLDMTCTQFCLGKVFQSVAATYPQSSAKLITNVVRPPTIHVSSGTVLIRFDAEMKVAVSDVDNGRPVDLVNVLFRGFVHGSASIENDKIVGRVINASVTIVNTTILLPGARIPDGVLSFLNSMIQIYSQARIVPQLNRVAAIGFQLPKLKDINFVRPQLKLREGFFLVETDVAYN</sequence>
<dbReference type="Gene3D" id="3.15.10.10">
    <property type="entry name" value="Bactericidal permeability-increasing protein, domain 1"/>
    <property type="match status" value="1"/>
</dbReference>
<dbReference type="AlphaFoldDB" id="I1VH50"/>
<dbReference type="InterPro" id="IPR032942">
    <property type="entry name" value="BPI/LBP/Plunc"/>
</dbReference>
<dbReference type="SMART" id="SM00329">
    <property type="entry name" value="BPI2"/>
    <property type="match status" value="1"/>
</dbReference>
<feature type="chain" id="PRO_5003653569" evidence="4">
    <location>
        <begin position="22"/>
        <end position="486"/>
    </location>
</feature>
<dbReference type="InterPro" id="IPR001124">
    <property type="entry name" value="Lipid-bd_serum_glycop_C"/>
</dbReference>
<evidence type="ECO:0000256" key="4">
    <source>
        <dbReference type="SAM" id="SignalP"/>
    </source>
</evidence>
<dbReference type="InterPro" id="IPR017942">
    <property type="entry name" value="Lipid-bd_serum_glycop_N"/>
</dbReference>
<dbReference type="GO" id="GO:0005615">
    <property type="term" value="C:extracellular space"/>
    <property type="evidence" value="ECO:0007669"/>
    <property type="project" value="TreeGrafter"/>
</dbReference>
<keyword evidence="4" id="KW-0732">Signal</keyword>
<keyword evidence="2" id="KW-1015">Disulfide bond</keyword>
<reference evidence="7" key="1">
    <citation type="submission" date="2012-01" db="EMBL/GenBank/DDBJ databases">
        <title>Lipopolysaccharide binding protein of earthworm Eisenia andrei.</title>
        <authorList>
            <person name="Skanta F."/>
            <person name="Prochazkova P."/>
            <person name="Dvorak J."/>
            <person name="Joskova R."/>
            <person name="Bilej M."/>
        </authorList>
    </citation>
    <scope>NUCLEOTIDE SEQUENCE</scope>
</reference>
<dbReference type="Pfam" id="PF02886">
    <property type="entry name" value="LBP_BPI_CETP_C"/>
    <property type="match status" value="1"/>
</dbReference>
<evidence type="ECO:0000259" key="5">
    <source>
        <dbReference type="SMART" id="SM00328"/>
    </source>
</evidence>
<dbReference type="InterPro" id="IPR017943">
    <property type="entry name" value="Bactericidal_perm-incr_a/b_dom"/>
</dbReference>
<dbReference type="SUPFAM" id="SSF55394">
    <property type="entry name" value="Bactericidal permeability-increasing protein, BPI"/>
    <property type="match status" value="2"/>
</dbReference>
<dbReference type="PANTHER" id="PTHR10504:SF131">
    <property type="entry name" value="BPI2 DOMAIN-CONTAINING PROTEIN"/>
    <property type="match status" value="1"/>
</dbReference>
<feature type="signal peptide" evidence="4">
    <location>
        <begin position="1"/>
        <end position="21"/>
    </location>
</feature>
<name>I1VH50_9ANNE</name>
<dbReference type="EMBL" id="JQ407018">
    <property type="protein sequence ID" value="AFI44048.1"/>
    <property type="molecule type" value="mRNA"/>
</dbReference>
<dbReference type="Pfam" id="PF01273">
    <property type="entry name" value="LBP_BPI_CETP"/>
    <property type="match status" value="1"/>
</dbReference>
<dbReference type="GO" id="GO:0008289">
    <property type="term" value="F:lipid binding"/>
    <property type="evidence" value="ECO:0007669"/>
    <property type="project" value="InterPro"/>
</dbReference>
<accession>I1VH50</accession>
<evidence type="ECO:0000313" key="7">
    <source>
        <dbReference type="EMBL" id="AFI44048.1"/>
    </source>
</evidence>
<proteinExistence type="evidence at transcript level"/>
<dbReference type="PANTHER" id="PTHR10504">
    <property type="entry name" value="BACTERICIDAL PERMEABILITY-INCREASING BPI PROTEIN-RELATED"/>
    <property type="match status" value="1"/>
</dbReference>